<dbReference type="NCBIfam" id="NF008365">
    <property type="entry name" value="PRK11161.1"/>
    <property type="match status" value="1"/>
</dbReference>
<evidence type="ECO:0000313" key="7">
    <source>
        <dbReference type="Proteomes" id="UP000198706"/>
    </source>
</evidence>
<dbReference type="SUPFAM" id="SSF46785">
    <property type="entry name" value="Winged helix' DNA-binding domain"/>
    <property type="match status" value="1"/>
</dbReference>
<dbReference type="Gene3D" id="1.10.10.10">
    <property type="entry name" value="Winged helix-like DNA-binding domain superfamily/Winged helix DNA-binding domain"/>
    <property type="match status" value="1"/>
</dbReference>
<name>A0A1G9BUY2_9PSED</name>
<dbReference type="InterPro" id="IPR036388">
    <property type="entry name" value="WH-like_DNA-bd_sf"/>
</dbReference>
<feature type="domain" description="HTH crp-type" evidence="5">
    <location>
        <begin position="168"/>
        <end position="241"/>
    </location>
</feature>
<evidence type="ECO:0000256" key="1">
    <source>
        <dbReference type="ARBA" id="ARBA00023015"/>
    </source>
</evidence>
<dbReference type="PANTHER" id="PTHR24567:SF75">
    <property type="entry name" value="FUMARATE AND NITRATE REDUCTION REGULATORY PROTEIN"/>
    <property type="match status" value="1"/>
</dbReference>
<evidence type="ECO:0000259" key="4">
    <source>
        <dbReference type="PROSITE" id="PS50042"/>
    </source>
</evidence>
<dbReference type="InterPro" id="IPR000595">
    <property type="entry name" value="cNMP-bd_dom"/>
</dbReference>
<keyword evidence="1" id="KW-0805">Transcription regulation</keyword>
<keyword evidence="7" id="KW-1185">Reference proteome</keyword>
<dbReference type="GO" id="GO:0003677">
    <property type="term" value="F:DNA binding"/>
    <property type="evidence" value="ECO:0007669"/>
    <property type="project" value="UniProtKB-KW"/>
</dbReference>
<feature type="domain" description="Cyclic nucleotide-binding" evidence="4">
    <location>
        <begin position="35"/>
        <end position="105"/>
    </location>
</feature>
<protein>
    <submittedName>
        <fullName evidence="6">CRP/FNR family transcriptional regulator, anaerobic regulatory protein</fullName>
    </submittedName>
</protein>
<dbReference type="FunFam" id="1.10.10.10:FF:000028">
    <property type="entry name" value="Fumarate/nitrate reduction transcriptional regulator Fnr"/>
    <property type="match status" value="1"/>
</dbReference>
<organism evidence="6 7">
    <name type="scientific">Pseudomonas indica</name>
    <dbReference type="NCBI Taxonomy" id="137658"/>
    <lineage>
        <taxon>Bacteria</taxon>
        <taxon>Pseudomonadati</taxon>
        <taxon>Pseudomonadota</taxon>
        <taxon>Gammaproteobacteria</taxon>
        <taxon>Pseudomonadales</taxon>
        <taxon>Pseudomonadaceae</taxon>
        <taxon>Pseudomonas</taxon>
    </lineage>
</organism>
<dbReference type="PRINTS" id="PR00034">
    <property type="entry name" value="HTHCRP"/>
</dbReference>
<dbReference type="SMART" id="SM00419">
    <property type="entry name" value="HTH_CRP"/>
    <property type="match status" value="1"/>
</dbReference>
<dbReference type="InterPro" id="IPR018490">
    <property type="entry name" value="cNMP-bd_dom_sf"/>
</dbReference>
<dbReference type="CDD" id="cd00092">
    <property type="entry name" value="HTH_CRP"/>
    <property type="match status" value="1"/>
</dbReference>
<keyword evidence="3" id="KW-0804">Transcription</keyword>
<keyword evidence="2" id="KW-0238">DNA-binding</keyword>
<accession>A0A1G9BUY2</accession>
<gene>
    <name evidence="6" type="ORF">SAMN05216186_10731</name>
</gene>
<dbReference type="Pfam" id="PF13545">
    <property type="entry name" value="HTH_Crp_2"/>
    <property type="match status" value="1"/>
</dbReference>
<dbReference type="InterPro" id="IPR014710">
    <property type="entry name" value="RmlC-like_jellyroll"/>
</dbReference>
<dbReference type="PROSITE" id="PS50042">
    <property type="entry name" value="CNMP_BINDING_3"/>
    <property type="match status" value="1"/>
</dbReference>
<proteinExistence type="predicted"/>
<dbReference type="Pfam" id="PF00027">
    <property type="entry name" value="cNMP_binding"/>
    <property type="match status" value="1"/>
</dbReference>
<evidence type="ECO:0000313" key="6">
    <source>
        <dbReference type="EMBL" id="SDK43170.1"/>
    </source>
</evidence>
<dbReference type="Proteomes" id="UP000198706">
    <property type="component" value="Unassembled WGS sequence"/>
</dbReference>
<dbReference type="Gene3D" id="2.60.120.10">
    <property type="entry name" value="Jelly Rolls"/>
    <property type="match status" value="1"/>
</dbReference>
<dbReference type="InterPro" id="IPR012318">
    <property type="entry name" value="HTH_CRP"/>
</dbReference>
<dbReference type="SMART" id="SM00100">
    <property type="entry name" value="cNMP"/>
    <property type="match status" value="1"/>
</dbReference>
<dbReference type="InterPro" id="IPR050397">
    <property type="entry name" value="Env_Response_Regulators"/>
</dbReference>
<dbReference type="GO" id="GO:0003700">
    <property type="term" value="F:DNA-binding transcription factor activity"/>
    <property type="evidence" value="ECO:0007669"/>
    <property type="project" value="TreeGrafter"/>
</dbReference>
<dbReference type="AlphaFoldDB" id="A0A1G9BUY2"/>
<reference evidence="6 7" key="1">
    <citation type="submission" date="2016-10" db="EMBL/GenBank/DDBJ databases">
        <authorList>
            <person name="de Groot N.N."/>
        </authorList>
    </citation>
    <scope>NUCLEOTIDE SEQUENCE [LARGE SCALE GENOMIC DNA]</scope>
    <source>
        <strain evidence="6 7">JCM 21544</strain>
    </source>
</reference>
<dbReference type="SUPFAM" id="SSF51206">
    <property type="entry name" value="cAMP-binding domain-like"/>
    <property type="match status" value="1"/>
</dbReference>
<dbReference type="InterPro" id="IPR036390">
    <property type="entry name" value="WH_DNA-bd_sf"/>
</dbReference>
<sequence>MDFLTLIRMENHPRAGRTFEAHVHCQSCSIRKLCFPFSLGDDEIVRLDNIIKRNRPLQRHEHLFRAGDRMQHVYALRSGSLKCYLLNADGSEQITGFYLPGELIGLDGFGTGTYPTCAAALETTLVCAVSLTQLEELAGTIPHLRKHLLRALSREIHDEQEHFTHNRETAEQRLAAFLLNLSARYARRGLSATDFILPMSRGEIGNYLSLTTETISRLFTRYRQQGLLNIDGREIHLLNPAALCHLGVA</sequence>
<dbReference type="PANTHER" id="PTHR24567">
    <property type="entry name" value="CRP FAMILY TRANSCRIPTIONAL REGULATORY PROTEIN"/>
    <property type="match status" value="1"/>
</dbReference>
<evidence type="ECO:0000256" key="3">
    <source>
        <dbReference type="ARBA" id="ARBA00023163"/>
    </source>
</evidence>
<dbReference type="GO" id="GO:0005829">
    <property type="term" value="C:cytosol"/>
    <property type="evidence" value="ECO:0007669"/>
    <property type="project" value="TreeGrafter"/>
</dbReference>
<evidence type="ECO:0000259" key="5">
    <source>
        <dbReference type="PROSITE" id="PS51063"/>
    </source>
</evidence>
<dbReference type="PROSITE" id="PS51063">
    <property type="entry name" value="HTH_CRP_2"/>
    <property type="match status" value="1"/>
</dbReference>
<dbReference type="STRING" id="137658.SAMN05216186_10731"/>
<dbReference type="CDD" id="cd00038">
    <property type="entry name" value="CAP_ED"/>
    <property type="match status" value="1"/>
</dbReference>
<dbReference type="EMBL" id="FNFD01000007">
    <property type="protein sequence ID" value="SDK43170.1"/>
    <property type="molecule type" value="Genomic_DNA"/>
</dbReference>
<evidence type="ECO:0000256" key="2">
    <source>
        <dbReference type="ARBA" id="ARBA00023125"/>
    </source>
</evidence>